<dbReference type="OrthoDB" id="10397254at2759"/>
<comment type="caution">
    <text evidence="1">The sequence shown here is derived from an EMBL/GenBank/DDBJ whole genome shotgun (WGS) entry which is preliminary data.</text>
</comment>
<dbReference type="Proteomes" id="UP000601435">
    <property type="component" value="Unassembled WGS sequence"/>
</dbReference>
<name>A0A813A2N6_9DINO</name>
<feature type="non-terminal residue" evidence="1">
    <location>
        <position position="125"/>
    </location>
</feature>
<evidence type="ECO:0000313" key="2">
    <source>
        <dbReference type="Proteomes" id="UP000601435"/>
    </source>
</evidence>
<dbReference type="AlphaFoldDB" id="A0A813A2N6"/>
<keyword evidence="2" id="KW-1185">Reference proteome</keyword>
<accession>A0A813A2N6</accession>
<reference evidence="1" key="1">
    <citation type="submission" date="2021-02" db="EMBL/GenBank/DDBJ databases">
        <authorList>
            <person name="Dougan E. K."/>
            <person name="Rhodes N."/>
            <person name="Thang M."/>
            <person name="Chan C."/>
        </authorList>
    </citation>
    <scope>NUCLEOTIDE SEQUENCE</scope>
</reference>
<sequence length="125" mass="13531">QNSVYSENLALLTGATHFTMSSAREDDKLIQSASRAIHALNHRPPTAGMSLDEVGGTSELEGCEEFYHPAGGWTDGWRDVAKTLKSAQRLAFFWRSWVLPDGSCAAHADGFEAAAYATGRRTATV</sequence>
<organism evidence="1 2">
    <name type="scientific">Symbiodinium necroappetens</name>
    <dbReference type="NCBI Taxonomy" id="1628268"/>
    <lineage>
        <taxon>Eukaryota</taxon>
        <taxon>Sar</taxon>
        <taxon>Alveolata</taxon>
        <taxon>Dinophyceae</taxon>
        <taxon>Suessiales</taxon>
        <taxon>Symbiodiniaceae</taxon>
        <taxon>Symbiodinium</taxon>
    </lineage>
</organism>
<evidence type="ECO:0000313" key="1">
    <source>
        <dbReference type="EMBL" id="CAE7846817.1"/>
    </source>
</evidence>
<dbReference type="EMBL" id="CAJNJA010052464">
    <property type="protein sequence ID" value="CAE7846817.1"/>
    <property type="molecule type" value="Genomic_DNA"/>
</dbReference>
<protein>
    <submittedName>
        <fullName evidence="1">Uncharacterized protein</fullName>
    </submittedName>
</protein>
<proteinExistence type="predicted"/>
<gene>
    <name evidence="1" type="ORF">SNEC2469_LOCUS26089</name>
</gene>